<comment type="caution">
    <text evidence="1">The sequence shown here is derived from an EMBL/GenBank/DDBJ whole genome shotgun (WGS) entry which is preliminary data.</text>
</comment>
<evidence type="ECO:0000313" key="1">
    <source>
        <dbReference type="EMBL" id="OXU17359.1"/>
    </source>
</evidence>
<evidence type="ECO:0000313" key="2">
    <source>
        <dbReference type="Proteomes" id="UP000215335"/>
    </source>
</evidence>
<reference evidence="1 2" key="1">
    <citation type="journal article" date="2017" name="Curr. Biol.">
        <title>The Evolution of Venom by Co-option of Single-Copy Genes.</title>
        <authorList>
            <person name="Martinson E.O."/>
            <person name="Mrinalini"/>
            <person name="Kelkar Y.D."/>
            <person name="Chang C.H."/>
            <person name="Werren J.H."/>
        </authorList>
    </citation>
    <scope>NUCLEOTIDE SEQUENCE [LARGE SCALE GENOMIC DNA]</scope>
    <source>
        <strain evidence="1 2">Alberta</strain>
        <tissue evidence="1">Whole body</tissue>
    </source>
</reference>
<accession>A0A232EG65</accession>
<dbReference type="EMBL" id="NNAY01004834">
    <property type="protein sequence ID" value="OXU17359.1"/>
    <property type="molecule type" value="Genomic_DNA"/>
</dbReference>
<name>A0A232EG65_9HYME</name>
<gene>
    <name evidence="1" type="ORF">TSAR_014406</name>
</gene>
<dbReference type="Proteomes" id="UP000215335">
    <property type="component" value="Unassembled WGS sequence"/>
</dbReference>
<organism evidence="1 2">
    <name type="scientific">Trichomalopsis sarcophagae</name>
    <dbReference type="NCBI Taxonomy" id="543379"/>
    <lineage>
        <taxon>Eukaryota</taxon>
        <taxon>Metazoa</taxon>
        <taxon>Ecdysozoa</taxon>
        <taxon>Arthropoda</taxon>
        <taxon>Hexapoda</taxon>
        <taxon>Insecta</taxon>
        <taxon>Pterygota</taxon>
        <taxon>Neoptera</taxon>
        <taxon>Endopterygota</taxon>
        <taxon>Hymenoptera</taxon>
        <taxon>Apocrita</taxon>
        <taxon>Proctotrupomorpha</taxon>
        <taxon>Chalcidoidea</taxon>
        <taxon>Pteromalidae</taxon>
        <taxon>Pteromalinae</taxon>
        <taxon>Trichomalopsis</taxon>
    </lineage>
</organism>
<protein>
    <submittedName>
        <fullName evidence="1">Uncharacterized protein</fullName>
    </submittedName>
</protein>
<dbReference type="AlphaFoldDB" id="A0A232EG65"/>
<proteinExistence type="predicted"/>
<sequence length="70" mass="8051">MVFYTYIYAEIRTYPGLHKPGWARVISLGGASLNEFYNPRPCSILYPFLELAKLNSHAVRPQHKVALTRN</sequence>
<keyword evidence="2" id="KW-1185">Reference proteome</keyword>